<name>A0AAV7IFF3_COTGL</name>
<keyword evidence="3" id="KW-1185">Reference proteome</keyword>
<evidence type="ECO:0000313" key="3">
    <source>
        <dbReference type="Proteomes" id="UP000826195"/>
    </source>
</evidence>
<feature type="signal peptide" evidence="1">
    <location>
        <begin position="1"/>
        <end position="20"/>
    </location>
</feature>
<keyword evidence="1" id="KW-0732">Signal</keyword>
<evidence type="ECO:0000313" key="2">
    <source>
        <dbReference type="EMBL" id="KAH0550052.1"/>
    </source>
</evidence>
<comment type="caution">
    <text evidence="2">The sequence shown here is derived from an EMBL/GenBank/DDBJ whole genome shotgun (WGS) entry which is preliminary data.</text>
</comment>
<feature type="chain" id="PRO_5043675553" evidence="1">
    <location>
        <begin position="21"/>
        <end position="89"/>
    </location>
</feature>
<evidence type="ECO:0000256" key="1">
    <source>
        <dbReference type="SAM" id="SignalP"/>
    </source>
</evidence>
<proteinExistence type="predicted"/>
<protein>
    <submittedName>
        <fullName evidence="2">Uncharacterized protein</fullName>
    </submittedName>
</protein>
<sequence>MKTFILFVCVVAFLWVEASANCPPFDDPQGDETVPEGTKFDKKCVQYECKNGAYYGITCAESHCLGQTGSTEYNYSLSFPKCCPQPICP</sequence>
<reference evidence="2 3" key="1">
    <citation type="journal article" date="2021" name="J. Hered.">
        <title>A chromosome-level genome assembly of the parasitoid wasp, Cotesia glomerata (Hymenoptera: Braconidae).</title>
        <authorList>
            <person name="Pinto B.J."/>
            <person name="Weis J.J."/>
            <person name="Gamble T."/>
            <person name="Ode P.J."/>
            <person name="Paul R."/>
            <person name="Zaspel J.M."/>
        </authorList>
    </citation>
    <scope>NUCLEOTIDE SEQUENCE [LARGE SCALE GENOMIC DNA]</scope>
    <source>
        <strain evidence="2">CgM1</strain>
    </source>
</reference>
<accession>A0AAV7IFF3</accession>
<gene>
    <name evidence="2" type="ORF">KQX54_017112</name>
</gene>
<organism evidence="2 3">
    <name type="scientific">Cotesia glomerata</name>
    <name type="common">Lepidopteran parasitic wasp</name>
    <name type="synonym">Apanteles glomeratus</name>
    <dbReference type="NCBI Taxonomy" id="32391"/>
    <lineage>
        <taxon>Eukaryota</taxon>
        <taxon>Metazoa</taxon>
        <taxon>Ecdysozoa</taxon>
        <taxon>Arthropoda</taxon>
        <taxon>Hexapoda</taxon>
        <taxon>Insecta</taxon>
        <taxon>Pterygota</taxon>
        <taxon>Neoptera</taxon>
        <taxon>Endopterygota</taxon>
        <taxon>Hymenoptera</taxon>
        <taxon>Apocrita</taxon>
        <taxon>Ichneumonoidea</taxon>
        <taxon>Braconidae</taxon>
        <taxon>Microgastrinae</taxon>
        <taxon>Cotesia</taxon>
    </lineage>
</organism>
<dbReference type="AlphaFoldDB" id="A0AAV7IFF3"/>
<dbReference type="EMBL" id="JAHXZJ010001864">
    <property type="protein sequence ID" value="KAH0550052.1"/>
    <property type="molecule type" value="Genomic_DNA"/>
</dbReference>
<dbReference type="Proteomes" id="UP000826195">
    <property type="component" value="Unassembled WGS sequence"/>
</dbReference>